<proteinExistence type="predicted"/>
<accession>A0A2P2QS30</accession>
<dbReference type="EMBL" id="GGEC01089335">
    <property type="protein sequence ID" value="MBX69819.1"/>
    <property type="molecule type" value="Transcribed_RNA"/>
</dbReference>
<name>A0A2P2QS30_RHIMU</name>
<evidence type="ECO:0000313" key="1">
    <source>
        <dbReference type="EMBL" id="MBX69819.1"/>
    </source>
</evidence>
<reference evidence="1" key="1">
    <citation type="submission" date="2018-02" db="EMBL/GenBank/DDBJ databases">
        <title>Rhizophora mucronata_Transcriptome.</title>
        <authorList>
            <person name="Meera S.P."/>
            <person name="Sreeshan A."/>
            <person name="Augustine A."/>
        </authorList>
    </citation>
    <scope>NUCLEOTIDE SEQUENCE</scope>
    <source>
        <tissue evidence="1">Leaf</tissue>
    </source>
</reference>
<organism evidence="1">
    <name type="scientific">Rhizophora mucronata</name>
    <name type="common">Asiatic mangrove</name>
    <dbReference type="NCBI Taxonomy" id="61149"/>
    <lineage>
        <taxon>Eukaryota</taxon>
        <taxon>Viridiplantae</taxon>
        <taxon>Streptophyta</taxon>
        <taxon>Embryophyta</taxon>
        <taxon>Tracheophyta</taxon>
        <taxon>Spermatophyta</taxon>
        <taxon>Magnoliopsida</taxon>
        <taxon>eudicotyledons</taxon>
        <taxon>Gunneridae</taxon>
        <taxon>Pentapetalae</taxon>
        <taxon>rosids</taxon>
        <taxon>fabids</taxon>
        <taxon>Malpighiales</taxon>
        <taxon>Rhizophoraceae</taxon>
        <taxon>Rhizophora</taxon>
    </lineage>
</organism>
<dbReference type="AlphaFoldDB" id="A0A2P2QS30"/>
<protein>
    <submittedName>
        <fullName evidence="1">Uncharacterized protein</fullName>
    </submittedName>
</protein>
<sequence>MGAQLSLELFLHPTINNVSSNHNSEWIWFEHDKCSLITLT</sequence>